<name>A0A0V0QGD0_PSEPJ</name>
<dbReference type="Proteomes" id="UP000054937">
    <property type="component" value="Unassembled WGS sequence"/>
</dbReference>
<protein>
    <submittedName>
        <fullName evidence="4">Aspartic peptidase domain</fullName>
    </submittedName>
</protein>
<keyword evidence="2" id="KW-0472">Membrane</keyword>
<comment type="caution">
    <text evidence="4">The sequence shown here is derived from an EMBL/GenBank/DDBJ whole genome shotgun (WGS) entry which is preliminary data.</text>
</comment>
<dbReference type="InterPro" id="IPR021109">
    <property type="entry name" value="Peptidase_aspartic_dom_sf"/>
</dbReference>
<keyword evidence="2" id="KW-0812">Transmembrane</keyword>
<keyword evidence="5" id="KW-1185">Reference proteome</keyword>
<dbReference type="InterPro" id="IPR032799">
    <property type="entry name" value="TAXi_C"/>
</dbReference>
<dbReference type="Pfam" id="PF14541">
    <property type="entry name" value="TAXi_C"/>
    <property type="match status" value="1"/>
</dbReference>
<dbReference type="AlphaFoldDB" id="A0A0V0QGD0"/>
<evidence type="ECO:0000259" key="3">
    <source>
        <dbReference type="Pfam" id="PF14541"/>
    </source>
</evidence>
<evidence type="ECO:0000256" key="1">
    <source>
        <dbReference type="SAM" id="MobiDB-lite"/>
    </source>
</evidence>
<dbReference type="SUPFAM" id="SSF50630">
    <property type="entry name" value="Acid proteases"/>
    <property type="match status" value="1"/>
</dbReference>
<feature type="region of interest" description="Disordered" evidence="1">
    <location>
        <begin position="455"/>
        <end position="483"/>
    </location>
</feature>
<evidence type="ECO:0000313" key="5">
    <source>
        <dbReference type="Proteomes" id="UP000054937"/>
    </source>
</evidence>
<feature type="transmembrane region" description="Helical" evidence="2">
    <location>
        <begin position="236"/>
        <end position="256"/>
    </location>
</feature>
<feature type="domain" description="Xylanase inhibitor C-terminal" evidence="3">
    <location>
        <begin position="124"/>
        <end position="204"/>
    </location>
</feature>
<dbReference type="InParanoid" id="A0A0V0QGD0"/>
<organism evidence="4 5">
    <name type="scientific">Pseudocohnilembus persalinus</name>
    <name type="common">Ciliate</name>
    <dbReference type="NCBI Taxonomy" id="266149"/>
    <lineage>
        <taxon>Eukaryota</taxon>
        <taxon>Sar</taxon>
        <taxon>Alveolata</taxon>
        <taxon>Ciliophora</taxon>
        <taxon>Intramacronucleata</taxon>
        <taxon>Oligohymenophorea</taxon>
        <taxon>Scuticociliatia</taxon>
        <taxon>Philasterida</taxon>
        <taxon>Pseudocohnilembidae</taxon>
        <taxon>Pseudocohnilembus</taxon>
    </lineage>
</organism>
<dbReference type="Gene3D" id="2.40.70.10">
    <property type="entry name" value="Acid Proteases"/>
    <property type="match status" value="1"/>
</dbReference>
<evidence type="ECO:0000256" key="2">
    <source>
        <dbReference type="SAM" id="Phobius"/>
    </source>
</evidence>
<dbReference type="EMBL" id="LDAU01000172">
    <property type="protein sequence ID" value="KRX01254.1"/>
    <property type="molecule type" value="Genomic_DNA"/>
</dbReference>
<keyword evidence="2" id="KW-1133">Transmembrane helix</keyword>
<evidence type="ECO:0000313" key="4">
    <source>
        <dbReference type="EMBL" id="KRX01254.1"/>
    </source>
</evidence>
<reference evidence="4 5" key="1">
    <citation type="journal article" date="2015" name="Sci. Rep.">
        <title>Genome of the facultative scuticociliatosis pathogen Pseudocohnilembus persalinus provides insight into its virulence through horizontal gene transfer.</title>
        <authorList>
            <person name="Xiong J."/>
            <person name="Wang G."/>
            <person name="Cheng J."/>
            <person name="Tian M."/>
            <person name="Pan X."/>
            <person name="Warren A."/>
            <person name="Jiang C."/>
            <person name="Yuan D."/>
            <person name="Miao W."/>
        </authorList>
    </citation>
    <scope>NUCLEOTIDE SEQUENCE [LARGE SCALE GENOMIC DNA]</scope>
    <source>
        <strain evidence="4">36N120E</strain>
    </source>
</reference>
<proteinExistence type="predicted"/>
<gene>
    <name evidence="4" type="ORF">PPERSA_07293</name>
</gene>
<accession>A0A0V0QGD0</accession>
<sequence length="653" mass="76740">MSQTNVVSSQMKDTIDLVGGVGIFDYYVGVFQIGNFKQNLSLKIDLQSSMIQVPCLNENQEQGQPNSIMNGILIDYFTLCLSNQNGFLGLNNKLDYLYESQENIILTLESVQNSYGLKVYDIQCYYFDGKQEIKEFFKSFPEIKFEFEQNQLFYWVPQNYMTEIKKNLYCVSIKSQSEGLVNVLGNGFLRQYEFLFNQKNNSLTVTKSRCYGPQYSIAQDWENPSNFQIIISENPYYIVIFIILVLLICILIPICYQKFSMQDDQLEDQQKLNQVQFVDEKETLELGTQQQQNNLKRLNYLAEQEINILTLEAIKEATCRENEASSLQDHHNRELRRQLKFNRKGSQQKQNGNCINIEEDLPNVTLPNATNRGLYQEQKSNKNSQLNLNLNMQALLNYKEKTSNQKQKHEIIKSAREQQQQQICDSDLNHQYSVRQRQRQQPEYLRQARENLKKEQQQQQKKKQQLQQKSSDSKYSKSNKKQNIKYETLQEESIQEQNNLNNEISLNNSLINYNKNNDVTNFDTMINQNMNEKKYYNENQLISPSNMGLLQQQKENESKNKQKLGINEVLIEQIHINQNQIQGKTEQEIQNQNQQQIQNENLLNSKISDNSFINQQQIIQQQTQLQSLYQQNINDEQIEINTQESQECVQDDN</sequence>